<evidence type="ECO:0000313" key="2">
    <source>
        <dbReference type="Proteomes" id="UP001195483"/>
    </source>
</evidence>
<reference evidence="1" key="3">
    <citation type="submission" date="2023-05" db="EMBL/GenBank/DDBJ databases">
        <authorList>
            <person name="Smith C.H."/>
        </authorList>
    </citation>
    <scope>NUCLEOTIDE SEQUENCE</scope>
    <source>
        <strain evidence="1">CHS0354</strain>
        <tissue evidence="1">Mantle</tissue>
    </source>
</reference>
<gene>
    <name evidence="1" type="ORF">CHS0354_011737</name>
</gene>
<proteinExistence type="predicted"/>
<evidence type="ECO:0000313" key="1">
    <source>
        <dbReference type="EMBL" id="KAK3592937.1"/>
    </source>
</evidence>
<protein>
    <submittedName>
        <fullName evidence="1">Uncharacterized protein</fullName>
    </submittedName>
</protein>
<sequence length="108" mass="12377">MVAKTHRTKNVLKAKVLTGLLKKAEKKKRKIKESENFRIIAILQSTVNRLEWELIHYSKDFLTNKDVASNNSVVDTDVIDLVQTGFTVESDMLGLDEFFIKLKSRPTV</sequence>
<organism evidence="1 2">
    <name type="scientific">Potamilus streckersoni</name>
    <dbReference type="NCBI Taxonomy" id="2493646"/>
    <lineage>
        <taxon>Eukaryota</taxon>
        <taxon>Metazoa</taxon>
        <taxon>Spiralia</taxon>
        <taxon>Lophotrochozoa</taxon>
        <taxon>Mollusca</taxon>
        <taxon>Bivalvia</taxon>
        <taxon>Autobranchia</taxon>
        <taxon>Heteroconchia</taxon>
        <taxon>Palaeoheterodonta</taxon>
        <taxon>Unionida</taxon>
        <taxon>Unionoidea</taxon>
        <taxon>Unionidae</taxon>
        <taxon>Ambleminae</taxon>
        <taxon>Lampsilini</taxon>
        <taxon>Potamilus</taxon>
    </lineage>
</organism>
<comment type="caution">
    <text evidence="1">The sequence shown here is derived from an EMBL/GenBank/DDBJ whole genome shotgun (WGS) entry which is preliminary data.</text>
</comment>
<keyword evidence="2" id="KW-1185">Reference proteome</keyword>
<reference evidence="1" key="1">
    <citation type="journal article" date="2021" name="Genome Biol. Evol.">
        <title>A High-Quality Reference Genome for a Parasitic Bivalve with Doubly Uniparental Inheritance (Bivalvia: Unionida).</title>
        <authorList>
            <person name="Smith C.H."/>
        </authorList>
    </citation>
    <scope>NUCLEOTIDE SEQUENCE</scope>
    <source>
        <strain evidence="1">CHS0354</strain>
    </source>
</reference>
<dbReference type="Proteomes" id="UP001195483">
    <property type="component" value="Unassembled WGS sequence"/>
</dbReference>
<accession>A0AAE0VXL4</accession>
<dbReference type="AlphaFoldDB" id="A0AAE0VXL4"/>
<name>A0AAE0VXL4_9BIVA</name>
<dbReference type="EMBL" id="JAEAOA010000714">
    <property type="protein sequence ID" value="KAK3592937.1"/>
    <property type="molecule type" value="Genomic_DNA"/>
</dbReference>
<reference evidence="1" key="2">
    <citation type="journal article" date="2021" name="Genome Biol. Evol.">
        <title>Developing a high-quality reference genome for a parasitic bivalve with doubly uniparental inheritance (Bivalvia: Unionida).</title>
        <authorList>
            <person name="Smith C.H."/>
        </authorList>
    </citation>
    <scope>NUCLEOTIDE SEQUENCE</scope>
    <source>
        <strain evidence="1">CHS0354</strain>
        <tissue evidence="1">Mantle</tissue>
    </source>
</reference>